<dbReference type="PANTHER" id="PTHR35186:SF4">
    <property type="entry name" value="PRION-INHIBITION AND PROPAGATION HELO DOMAIN-CONTAINING PROTEIN"/>
    <property type="match status" value="1"/>
</dbReference>
<dbReference type="AlphaFoldDB" id="A0A8H3FC89"/>
<keyword evidence="1" id="KW-0175">Coiled coil</keyword>
<reference evidence="4" key="1">
    <citation type="submission" date="2021-03" db="EMBL/GenBank/DDBJ databases">
        <authorList>
            <person name="Tagirdzhanova G."/>
        </authorList>
    </citation>
    <scope>NUCLEOTIDE SEQUENCE</scope>
</reference>
<evidence type="ECO:0000313" key="5">
    <source>
        <dbReference type="Proteomes" id="UP000664534"/>
    </source>
</evidence>
<feature type="domain" description="DUF7580" evidence="3">
    <location>
        <begin position="197"/>
        <end position="587"/>
    </location>
</feature>
<evidence type="ECO:0000259" key="3">
    <source>
        <dbReference type="Pfam" id="PF24476"/>
    </source>
</evidence>
<evidence type="ECO:0000256" key="1">
    <source>
        <dbReference type="SAM" id="Coils"/>
    </source>
</evidence>
<feature type="chain" id="PRO_5034369011" description="DUF7580 domain-containing protein" evidence="2">
    <location>
        <begin position="21"/>
        <end position="596"/>
    </location>
</feature>
<feature type="signal peptide" evidence="2">
    <location>
        <begin position="1"/>
        <end position="20"/>
    </location>
</feature>
<name>A0A8H3FC89_9LECA</name>
<evidence type="ECO:0000256" key="2">
    <source>
        <dbReference type="SAM" id="SignalP"/>
    </source>
</evidence>
<proteinExistence type="predicted"/>
<feature type="coiled-coil region" evidence="1">
    <location>
        <begin position="155"/>
        <end position="182"/>
    </location>
</feature>
<keyword evidence="5" id="KW-1185">Reference proteome</keyword>
<dbReference type="Proteomes" id="UP000664534">
    <property type="component" value="Unassembled WGS sequence"/>
</dbReference>
<organism evidence="4 5">
    <name type="scientific">Imshaugia aleurites</name>
    <dbReference type="NCBI Taxonomy" id="172621"/>
    <lineage>
        <taxon>Eukaryota</taxon>
        <taxon>Fungi</taxon>
        <taxon>Dikarya</taxon>
        <taxon>Ascomycota</taxon>
        <taxon>Pezizomycotina</taxon>
        <taxon>Lecanoromycetes</taxon>
        <taxon>OSLEUM clade</taxon>
        <taxon>Lecanoromycetidae</taxon>
        <taxon>Lecanorales</taxon>
        <taxon>Lecanorineae</taxon>
        <taxon>Parmeliaceae</taxon>
        <taxon>Imshaugia</taxon>
    </lineage>
</organism>
<protein>
    <recommendedName>
        <fullName evidence="3">DUF7580 domain-containing protein</fullName>
    </recommendedName>
</protein>
<dbReference type="InterPro" id="IPR056002">
    <property type="entry name" value="DUF7580"/>
</dbReference>
<comment type="caution">
    <text evidence="4">The sequence shown here is derived from an EMBL/GenBank/DDBJ whole genome shotgun (WGS) entry which is preliminary data.</text>
</comment>
<keyword evidence="2" id="KW-0732">Signal</keyword>
<dbReference type="EMBL" id="CAJPDT010000026">
    <property type="protein sequence ID" value="CAF9920925.1"/>
    <property type="molecule type" value="Genomic_DNA"/>
</dbReference>
<sequence length="596" mass="67881">MSGIEAAGLVLAVFPIVVNGLQHFTEGVETIKSWKRFRRELDKYSRTLETQRIVCLNTIESLFEGIIQSNDELDAFMKDPGGAFSQNIGYEQRLHTRLGRSYGNYTRIMADMLEALETARKELGIGEDGKILWDDYSSPERQFKRLKLALSKNVYADLISEIKEANHELKEFTKESHILESNRNKRRSKRQSVDFKLIRHQARSLYNVIITGRSWRCRCRKYHVASLRLEPRPWEEDTDKSKAAGATRIKFRVLLSKSCPDDGLEVKWKWRELEIEPVETFESPKTGLGNDAGTLSITTLSLVSSSEPPAKKKAVNFAVTPPAKPTWPPVSIEPSHIGLGPINDICTAVHEYRGVRQGIGFLTDESVGQQRQHNVYVVDEQVRQGVDPESLEHLLQISKQRDPGFNLSRRDRLYIAVTLASSVLQLDGTLWLKRQWRSGDILFLPLEDRKASAPRIDFAHPYVSWKVSPEDTNTALVADASRSTLAHRIPSEVLFMLGITLTELCFGQNIYDMRIQEDVDVNDVMTNFNTASRLIENVYCESGTRYGDVVRRCLKCPPDVRDASLENEKFQEAVFESIVTPLRQDFEDFNGGSRIR</sequence>
<evidence type="ECO:0000313" key="4">
    <source>
        <dbReference type="EMBL" id="CAF9920925.1"/>
    </source>
</evidence>
<dbReference type="OrthoDB" id="3565018at2759"/>
<gene>
    <name evidence="4" type="ORF">IMSHALPRED_005045</name>
</gene>
<accession>A0A8H3FC89</accession>
<dbReference type="PANTHER" id="PTHR35186">
    <property type="entry name" value="ANK_REP_REGION DOMAIN-CONTAINING PROTEIN"/>
    <property type="match status" value="1"/>
</dbReference>
<dbReference type="Pfam" id="PF24476">
    <property type="entry name" value="DUF7580"/>
    <property type="match status" value="1"/>
</dbReference>